<evidence type="ECO:0000313" key="2">
    <source>
        <dbReference type="Proteomes" id="UP000234681"/>
    </source>
</evidence>
<reference evidence="2" key="1">
    <citation type="submission" date="2005-06" db="EMBL/GenBank/DDBJ databases">
        <authorList>
            <person name="Mural R.J."/>
            <person name="Li P.W."/>
            <person name="Adams M.D."/>
            <person name="Amanatides P.G."/>
            <person name="Baden-Tillson H."/>
            <person name="Barnstead M."/>
            <person name="Chin S.H."/>
            <person name="Dew I."/>
            <person name="Evans C.A."/>
            <person name="Ferriera S."/>
            <person name="Flanigan M."/>
            <person name="Fosler C."/>
            <person name="Glodek A."/>
            <person name="Gu Z."/>
            <person name="Holt R.A."/>
            <person name="Jennings D."/>
            <person name="Kraft C.L."/>
            <person name="Lu F."/>
            <person name="Nguyen T."/>
            <person name="Nusskern D.R."/>
            <person name="Pfannkoch C.M."/>
            <person name="Sitter C."/>
            <person name="Sutton G.G."/>
            <person name="Venter J.C."/>
            <person name="Wang Z."/>
            <person name="Woodage T."/>
            <person name="Zheng X.H."/>
            <person name="Zhong F."/>
        </authorList>
    </citation>
    <scope>NUCLEOTIDE SEQUENCE [LARGE SCALE GENOMIC DNA]</scope>
    <source>
        <strain>BN</strain>
        <strain evidence="2">Sprague-Dawley</strain>
    </source>
</reference>
<dbReference type="AlphaFoldDB" id="A6KUX5"/>
<name>A6KUX5_RAT</name>
<evidence type="ECO:0000313" key="1">
    <source>
        <dbReference type="EMBL" id="EDL82672.1"/>
    </source>
</evidence>
<gene>
    <name evidence="1" type="ORF">rCG_44240</name>
</gene>
<proteinExistence type="predicted"/>
<accession>A6KUX5</accession>
<protein>
    <submittedName>
        <fullName evidence="1">RCG44240</fullName>
    </submittedName>
</protein>
<organism evidence="1 2">
    <name type="scientific">Rattus norvegicus</name>
    <name type="common">Rat</name>
    <dbReference type="NCBI Taxonomy" id="10116"/>
    <lineage>
        <taxon>Eukaryota</taxon>
        <taxon>Metazoa</taxon>
        <taxon>Chordata</taxon>
        <taxon>Craniata</taxon>
        <taxon>Vertebrata</taxon>
        <taxon>Euteleostomi</taxon>
        <taxon>Mammalia</taxon>
        <taxon>Eutheria</taxon>
        <taxon>Euarchontoglires</taxon>
        <taxon>Glires</taxon>
        <taxon>Rodentia</taxon>
        <taxon>Myomorpha</taxon>
        <taxon>Muroidea</taxon>
        <taxon>Muridae</taxon>
        <taxon>Murinae</taxon>
        <taxon>Rattus</taxon>
    </lineage>
</organism>
<dbReference type="Proteomes" id="UP000234681">
    <property type="component" value="Unassembled WGS sequence"/>
</dbReference>
<sequence>MEACRTELILGSFLGPLAPRETLTGRTP</sequence>
<dbReference type="EMBL" id="CH475119">
    <property type="protein sequence ID" value="EDL82672.1"/>
    <property type="molecule type" value="Genomic_DNA"/>
</dbReference>
<feature type="non-terminal residue" evidence="1">
    <location>
        <position position="28"/>
    </location>
</feature>